<dbReference type="CDD" id="cd04301">
    <property type="entry name" value="NAT_SF"/>
    <property type="match status" value="1"/>
</dbReference>
<evidence type="ECO:0000259" key="3">
    <source>
        <dbReference type="PROSITE" id="PS51186"/>
    </source>
</evidence>
<name>A0A7S9LVC4_9RHOB</name>
<dbReference type="InterPro" id="IPR050680">
    <property type="entry name" value="YpeA/RimI_acetyltransf"/>
</dbReference>
<evidence type="ECO:0000256" key="2">
    <source>
        <dbReference type="ARBA" id="ARBA00023315"/>
    </source>
</evidence>
<keyword evidence="1 4" id="KW-0808">Transferase</keyword>
<feature type="domain" description="N-acetyltransferase" evidence="3">
    <location>
        <begin position="6"/>
        <end position="200"/>
    </location>
</feature>
<sequence length="200" mass="22133">MDTIKPRVRVARGFIRSEAQRVADIYWSAFEDKLGGVLGRPEQAKKVLADCFDPDFALVARLDDDGRIAGVAGFKTEQGSMTGGFDGGLARHYSRFGATWRAMVLSLLEREERADNLLADGIAVAPDMRGRGVGTALLYALDEEARARGKRGVRLDVIDRNIRARALYERHGYDVTGTQELGVLRHIFGFRSATTMTRTL</sequence>
<evidence type="ECO:0000313" key="4">
    <source>
        <dbReference type="EMBL" id="QPH55660.1"/>
    </source>
</evidence>
<dbReference type="EMBL" id="CP064942">
    <property type="protein sequence ID" value="QPH55660.1"/>
    <property type="molecule type" value="Genomic_DNA"/>
</dbReference>
<dbReference type="AlphaFoldDB" id="A0A7S9LVC4"/>
<organism evidence="4 5">
    <name type="scientific">Pontivivens ytuae</name>
    <dbReference type="NCBI Taxonomy" id="2789856"/>
    <lineage>
        <taxon>Bacteria</taxon>
        <taxon>Pseudomonadati</taxon>
        <taxon>Pseudomonadota</taxon>
        <taxon>Alphaproteobacteria</taxon>
        <taxon>Rhodobacterales</taxon>
        <taxon>Paracoccaceae</taxon>
        <taxon>Pontivivens</taxon>
    </lineage>
</organism>
<reference evidence="4 5" key="1">
    <citation type="submission" date="2020-11" db="EMBL/GenBank/DDBJ databases">
        <title>Description of Pontivivens ytuae sp. nov. isolated from deep sea sediment of Mariana Trench.</title>
        <authorList>
            <person name="Wang Z."/>
            <person name="Sun Q.-L."/>
            <person name="Xu X.-D."/>
            <person name="Tang Y.-Z."/>
            <person name="Zhang J."/>
        </authorList>
    </citation>
    <scope>NUCLEOTIDE SEQUENCE [LARGE SCALE GENOMIC DNA]</scope>
    <source>
        <strain evidence="4 5">MT2928</strain>
    </source>
</reference>
<proteinExistence type="predicted"/>
<evidence type="ECO:0000313" key="5">
    <source>
        <dbReference type="Proteomes" id="UP000594800"/>
    </source>
</evidence>
<keyword evidence="5" id="KW-1185">Reference proteome</keyword>
<keyword evidence="2" id="KW-0012">Acyltransferase</keyword>
<dbReference type="RefSeq" id="WP_196104922.1">
    <property type="nucleotide sequence ID" value="NZ_CP064942.1"/>
</dbReference>
<dbReference type="PANTHER" id="PTHR43420:SF44">
    <property type="entry name" value="ACETYLTRANSFERASE YPEA"/>
    <property type="match status" value="1"/>
</dbReference>
<dbReference type="Pfam" id="PF00583">
    <property type="entry name" value="Acetyltransf_1"/>
    <property type="match status" value="1"/>
</dbReference>
<dbReference type="InterPro" id="IPR016181">
    <property type="entry name" value="Acyl_CoA_acyltransferase"/>
</dbReference>
<dbReference type="KEGG" id="poz:I0K15_08015"/>
<dbReference type="PANTHER" id="PTHR43420">
    <property type="entry name" value="ACETYLTRANSFERASE"/>
    <property type="match status" value="1"/>
</dbReference>
<protein>
    <submittedName>
        <fullName evidence="4">GNAT family N-acetyltransferase</fullName>
    </submittedName>
</protein>
<accession>A0A7S9LVC4</accession>
<evidence type="ECO:0000256" key="1">
    <source>
        <dbReference type="ARBA" id="ARBA00022679"/>
    </source>
</evidence>
<dbReference type="InterPro" id="IPR000182">
    <property type="entry name" value="GNAT_dom"/>
</dbReference>
<dbReference type="SUPFAM" id="SSF55729">
    <property type="entry name" value="Acyl-CoA N-acyltransferases (Nat)"/>
    <property type="match status" value="1"/>
</dbReference>
<dbReference type="Gene3D" id="3.40.630.30">
    <property type="match status" value="1"/>
</dbReference>
<dbReference type="PROSITE" id="PS51186">
    <property type="entry name" value="GNAT"/>
    <property type="match status" value="1"/>
</dbReference>
<gene>
    <name evidence="4" type="ORF">I0K15_08015</name>
</gene>
<dbReference type="Proteomes" id="UP000594800">
    <property type="component" value="Chromosome"/>
</dbReference>
<dbReference type="GO" id="GO:0016747">
    <property type="term" value="F:acyltransferase activity, transferring groups other than amino-acyl groups"/>
    <property type="evidence" value="ECO:0007669"/>
    <property type="project" value="InterPro"/>
</dbReference>